<dbReference type="EMBL" id="CP074133">
    <property type="protein sequence ID" value="QUX25982.1"/>
    <property type="molecule type" value="Genomic_DNA"/>
</dbReference>
<gene>
    <name evidence="2" type="ORF">KGD84_15205</name>
</gene>
<feature type="transmembrane region" description="Helical" evidence="1">
    <location>
        <begin position="308"/>
        <end position="328"/>
    </location>
</feature>
<accession>A0ABX8BUR6</accession>
<proteinExistence type="predicted"/>
<feature type="transmembrane region" description="Helical" evidence="1">
    <location>
        <begin position="182"/>
        <end position="203"/>
    </location>
</feature>
<feature type="transmembrane region" description="Helical" evidence="1">
    <location>
        <begin position="44"/>
        <end position="65"/>
    </location>
</feature>
<keyword evidence="1" id="KW-1133">Transmembrane helix</keyword>
<feature type="transmembrane region" description="Helical" evidence="1">
    <location>
        <begin position="266"/>
        <end position="288"/>
    </location>
</feature>
<evidence type="ECO:0008006" key="4">
    <source>
        <dbReference type="Google" id="ProtNLM"/>
    </source>
</evidence>
<keyword evidence="3" id="KW-1185">Reference proteome</keyword>
<feature type="transmembrane region" description="Helical" evidence="1">
    <location>
        <begin position="223"/>
        <end position="245"/>
    </location>
</feature>
<evidence type="ECO:0000313" key="3">
    <source>
        <dbReference type="Proteomes" id="UP000676079"/>
    </source>
</evidence>
<sequence length="353" mass="36475">MTWAVLAWSAVALALGLGWAAGLLPPGVPDGDGFGSLYGRWGAGAAAWTTLALGAAGTATALLMMRPGRGGRAVAYTAWGLSAAVVALFVTGSLLAFLGYTMIMPVAGWFVPGLAGKWITQVMLPENLGLFFFAAGAALWAVAGLSALRAARGACQDCGRAHGWTPHAEHATRVRALRVGRIAVLVACLSALLYPSIRFPWLFGITPGMGEGFAEELRADPGTLFIGVGLGSAGVVGAVLMLGLVQRWGVRFPFWMVGLAGRRVPVALAVVPATAVAVALIAMGRSVIVQFALDQVGMTSSSALHTAIFMSMAVWGVALATAVAAYAVRRRAECGTCERGLPEAEPRDLRTAA</sequence>
<evidence type="ECO:0000313" key="2">
    <source>
        <dbReference type="EMBL" id="QUX25982.1"/>
    </source>
</evidence>
<feature type="transmembrane region" description="Helical" evidence="1">
    <location>
        <begin position="130"/>
        <end position="151"/>
    </location>
</feature>
<dbReference type="Proteomes" id="UP000676079">
    <property type="component" value="Chromosome"/>
</dbReference>
<reference evidence="2 3" key="1">
    <citation type="submission" date="2021-05" db="EMBL/GenBank/DDBJ databases">
        <title>Direct Submission.</title>
        <authorList>
            <person name="Li K."/>
            <person name="Gao J."/>
        </authorList>
    </citation>
    <scope>NUCLEOTIDE SEQUENCE [LARGE SCALE GENOMIC DNA]</scope>
    <source>
        <strain evidence="2 3">Mg02</strain>
    </source>
</reference>
<feature type="transmembrane region" description="Helical" evidence="1">
    <location>
        <begin position="77"/>
        <end position="110"/>
    </location>
</feature>
<name>A0ABX8BUR6_9ACTN</name>
<keyword evidence="1" id="KW-0812">Transmembrane</keyword>
<organism evidence="2 3">
    <name type="scientific">Nocardiopsis changdeensis</name>
    <dbReference type="NCBI Taxonomy" id="2831969"/>
    <lineage>
        <taxon>Bacteria</taxon>
        <taxon>Bacillati</taxon>
        <taxon>Actinomycetota</taxon>
        <taxon>Actinomycetes</taxon>
        <taxon>Streptosporangiales</taxon>
        <taxon>Nocardiopsidaceae</taxon>
        <taxon>Nocardiopsis</taxon>
    </lineage>
</organism>
<protein>
    <recommendedName>
        <fullName evidence="4">NnrS family protein</fullName>
    </recommendedName>
</protein>
<keyword evidence="1" id="KW-0472">Membrane</keyword>
<evidence type="ECO:0000256" key="1">
    <source>
        <dbReference type="SAM" id="Phobius"/>
    </source>
</evidence>